<proteinExistence type="inferred from homology"/>
<accession>A0A0L0G639</accession>
<dbReference type="PANTHER" id="PTHR22589">
    <property type="entry name" value="CARNITINE O-ACYLTRANSFERASE"/>
    <property type="match status" value="1"/>
</dbReference>
<evidence type="ECO:0000313" key="4">
    <source>
        <dbReference type="Proteomes" id="UP000054560"/>
    </source>
</evidence>
<sequence length="100" mass="10920">MGVESKFLEEALGAPWTLSTSQQPQSQTNLWDKSMTLAYFAPGGGFGPVSDKGYGVSYMVLDEYIFFHVTSKKSSGNTDSKEFSAHIHQALQDVIDVALP</sequence>
<dbReference type="GO" id="GO:0006631">
    <property type="term" value="P:fatty acid metabolic process"/>
    <property type="evidence" value="ECO:0007669"/>
    <property type="project" value="TreeGrafter"/>
</dbReference>
<dbReference type="AlphaFoldDB" id="A0A0L0G639"/>
<dbReference type="GeneID" id="25903986"/>
<evidence type="ECO:0000313" key="3">
    <source>
        <dbReference type="EMBL" id="KNC84321.1"/>
    </source>
</evidence>
<name>A0A0L0G639_9EUKA</name>
<keyword evidence="4" id="KW-1185">Reference proteome</keyword>
<dbReference type="InterPro" id="IPR023213">
    <property type="entry name" value="CAT-like_dom_sf"/>
</dbReference>
<dbReference type="EMBL" id="KQ241773">
    <property type="protein sequence ID" value="KNC84321.1"/>
    <property type="molecule type" value="Genomic_DNA"/>
</dbReference>
<dbReference type="eggNOG" id="KOG3716">
    <property type="taxonomic scope" value="Eukaryota"/>
</dbReference>
<evidence type="ECO:0000256" key="1">
    <source>
        <dbReference type="ARBA" id="ARBA00005232"/>
    </source>
</evidence>
<dbReference type="OrthoDB" id="240216at2759"/>
<dbReference type="Proteomes" id="UP000054560">
    <property type="component" value="Unassembled WGS sequence"/>
</dbReference>
<dbReference type="Gene3D" id="3.30.559.10">
    <property type="entry name" value="Chloramphenicol acetyltransferase-like domain"/>
    <property type="match status" value="1"/>
</dbReference>
<reference evidence="3 4" key="1">
    <citation type="submission" date="2011-02" db="EMBL/GenBank/DDBJ databases">
        <title>The Genome Sequence of Sphaeroforma arctica JP610.</title>
        <authorList>
            <consortium name="The Broad Institute Genome Sequencing Platform"/>
            <person name="Russ C."/>
            <person name="Cuomo C."/>
            <person name="Young S.K."/>
            <person name="Zeng Q."/>
            <person name="Gargeya S."/>
            <person name="Alvarado L."/>
            <person name="Berlin A."/>
            <person name="Chapman S.B."/>
            <person name="Chen Z."/>
            <person name="Freedman E."/>
            <person name="Gellesch M."/>
            <person name="Goldberg J."/>
            <person name="Griggs A."/>
            <person name="Gujja S."/>
            <person name="Heilman E."/>
            <person name="Heiman D."/>
            <person name="Howarth C."/>
            <person name="Mehta T."/>
            <person name="Neiman D."/>
            <person name="Pearson M."/>
            <person name="Roberts A."/>
            <person name="Saif S."/>
            <person name="Shea T."/>
            <person name="Shenoy N."/>
            <person name="Sisk P."/>
            <person name="Stolte C."/>
            <person name="Sykes S."/>
            <person name="White J."/>
            <person name="Yandava C."/>
            <person name="Burger G."/>
            <person name="Gray M.W."/>
            <person name="Holland P.W.H."/>
            <person name="King N."/>
            <person name="Lang F.B.F."/>
            <person name="Roger A.J."/>
            <person name="Ruiz-Trillo I."/>
            <person name="Haas B."/>
            <person name="Nusbaum C."/>
            <person name="Birren B."/>
        </authorList>
    </citation>
    <scope>NUCLEOTIDE SEQUENCE [LARGE SCALE GENOMIC DNA]</scope>
    <source>
        <strain evidence="3 4">JP610</strain>
    </source>
</reference>
<feature type="domain" description="Choline/carnitine acyltransferase" evidence="2">
    <location>
        <begin position="14"/>
        <end position="89"/>
    </location>
</feature>
<dbReference type="InterPro" id="IPR000542">
    <property type="entry name" value="Carn_acyl_trans"/>
</dbReference>
<dbReference type="SUPFAM" id="SSF52777">
    <property type="entry name" value="CoA-dependent acyltransferases"/>
    <property type="match status" value="1"/>
</dbReference>
<evidence type="ECO:0000259" key="2">
    <source>
        <dbReference type="Pfam" id="PF00755"/>
    </source>
</evidence>
<gene>
    <name evidence="3" type="ORF">SARC_03482</name>
</gene>
<dbReference type="GO" id="GO:0005739">
    <property type="term" value="C:mitochondrion"/>
    <property type="evidence" value="ECO:0007669"/>
    <property type="project" value="TreeGrafter"/>
</dbReference>
<dbReference type="GO" id="GO:0004095">
    <property type="term" value="F:carnitine O-palmitoyltransferase activity"/>
    <property type="evidence" value="ECO:0007669"/>
    <property type="project" value="TreeGrafter"/>
</dbReference>
<dbReference type="PANTHER" id="PTHR22589:SF31">
    <property type="entry name" value="CARNITINE O-PALMITOYLTRANSFERASE"/>
    <property type="match status" value="1"/>
</dbReference>
<dbReference type="Pfam" id="PF00755">
    <property type="entry name" value="Carn_acyltransf"/>
    <property type="match status" value="1"/>
</dbReference>
<dbReference type="RefSeq" id="XP_014158223.1">
    <property type="nucleotide sequence ID" value="XM_014302748.1"/>
</dbReference>
<dbReference type="InterPro" id="IPR039551">
    <property type="entry name" value="Cho/carn_acyl_trans"/>
</dbReference>
<dbReference type="GO" id="GO:0009437">
    <property type="term" value="P:carnitine metabolic process"/>
    <property type="evidence" value="ECO:0007669"/>
    <property type="project" value="TreeGrafter"/>
</dbReference>
<comment type="similarity">
    <text evidence="1">Belongs to the carnitine/choline acetyltransferase family.</text>
</comment>
<dbReference type="STRING" id="667725.A0A0L0G639"/>
<organism evidence="3 4">
    <name type="scientific">Sphaeroforma arctica JP610</name>
    <dbReference type="NCBI Taxonomy" id="667725"/>
    <lineage>
        <taxon>Eukaryota</taxon>
        <taxon>Ichthyosporea</taxon>
        <taxon>Ichthyophonida</taxon>
        <taxon>Sphaeroforma</taxon>
    </lineage>
</organism>
<protein>
    <recommendedName>
        <fullName evidence="2">Choline/carnitine acyltransferase domain-containing protein</fullName>
    </recommendedName>
</protein>